<keyword evidence="1" id="KW-0547">Nucleotide-binding</keyword>
<evidence type="ECO:0000313" key="3">
    <source>
        <dbReference type="EMBL" id="SKA77010.1"/>
    </source>
</evidence>
<dbReference type="RefSeq" id="WP_078922185.1">
    <property type="nucleotide sequence ID" value="NZ_FUYB01000006.1"/>
</dbReference>
<dbReference type="AlphaFoldDB" id="A0A1T4WI73"/>
<dbReference type="Proteomes" id="UP000190460">
    <property type="component" value="Unassembled WGS sequence"/>
</dbReference>
<evidence type="ECO:0000259" key="2">
    <source>
        <dbReference type="PROSITE" id="PS50975"/>
    </source>
</evidence>
<keyword evidence="1" id="KW-0067">ATP-binding</keyword>
<protein>
    <submittedName>
        <fullName evidence="3">ATP-grasp domain-containing protein</fullName>
    </submittedName>
</protein>
<dbReference type="SUPFAM" id="SSF56059">
    <property type="entry name" value="Glutathione synthetase ATP-binding domain-like"/>
    <property type="match status" value="1"/>
</dbReference>
<sequence length="345" mass="37954">MRIWFNKTFSSISSIFSNLRQAQGVGSVTIIASHTNPYAPALGIAHEAYAEPSGLVGEAYLQWCLQFCQTKQINLFWVAKEARFLGNHKEKFAQIGTKLLIVAKPEVLALLNNKGEFYRSLPPEVALTMECRSACNKEAFAQAVAELAQRHDSLCVKPAISIYGLGFRILDTVQPSITHLLEGVEYQIPLDELRVGMEKTSVFPELLIMENLTGHEWSVDCVGRQGQLLCAIQRRKLAKGLGQVIDNDAEIQGMVVRLTQYFQLNGIFNIQFKLGAHGPRLLEINARPSGGVGMACLAGVNLAELLLKSLESEVVELPPIHYGRRVSELNAPIVLEAASSVIVSV</sequence>
<dbReference type="GO" id="GO:0005524">
    <property type="term" value="F:ATP binding"/>
    <property type="evidence" value="ECO:0007669"/>
    <property type="project" value="UniProtKB-UniRule"/>
</dbReference>
<evidence type="ECO:0000256" key="1">
    <source>
        <dbReference type="PROSITE-ProRule" id="PRU00409"/>
    </source>
</evidence>
<dbReference type="InterPro" id="IPR048764">
    <property type="entry name" value="PylC_N"/>
</dbReference>
<dbReference type="GO" id="GO:0046872">
    <property type="term" value="F:metal ion binding"/>
    <property type="evidence" value="ECO:0007669"/>
    <property type="project" value="InterPro"/>
</dbReference>
<accession>A0A1T4WI73</accession>
<dbReference type="InterPro" id="IPR011226">
    <property type="entry name" value="ATP-grasp_fam"/>
</dbReference>
<dbReference type="EMBL" id="FUYB01000006">
    <property type="protein sequence ID" value="SKA77010.1"/>
    <property type="molecule type" value="Genomic_DNA"/>
</dbReference>
<dbReference type="InterPro" id="IPR011761">
    <property type="entry name" value="ATP-grasp"/>
</dbReference>
<dbReference type="Gene3D" id="3.30.470.20">
    <property type="entry name" value="ATP-grasp fold, B domain"/>
    <property type="match status" value="1"/>
</dbReference>
<dbReference type="STRING" id="92487.SAMN02745130_01714"/>
<keyword evidence="4" id="KW-1185">Reference proteome</keyword>
<dbReference type="Pfam" id="PF15632">
    <property type="entry name" value="ATPgrasp_Ter"/>
    <property type="match status" value="1"/>
</dbReference>
<dbReference type="Pfam" id="PF21360">
    <property type="entry name" value="PylC-like_N"/>
    <property type="match status" value="1"/>
</dbReference>
<organism evidence="3 4">
    <name type="scientific">Thiothrix eikelboomii</name>
    <dbReference type="NCBI Taxonomy" id="92487"/>
    <lineage>
        <taxon>Bacteria</taxon>
        <taxon>Pseudomonadati</taxon>
        <taxon>Pseudomonadota</taxon>
        <taxon>Gammaproteobacteria</taxon>
        <taxon>Thiotrichales</taxon>
        <taxon>Thiotrichaceae</taxon>
        <taxon>Thiothrix</taxon>
    </lineage>
</organism>
<dbReference type="OrthoDB" id="9803907at2"/>
<name>A0A1T4WI73_9GAMM</name>
<gene>
    <name evidence="3" type="ORF">SAMN02745130_01714</name>
</gene>
<feature type="domain" description="ATP-grasp" evidence="2">
    <location>
        <begin position="250"/>
        <end position="311"/>
    </location>
</feature>
<evidence type="ECO:0000313" key="4">
    <source>
        <dbReference type="Proteomes" id="UP000190460"/>
    </source>
</evidence>
<dbReference type="PIRSF" id="PIRSF029120">
    <property type="entry name" value="UCP029120"/>
    <property type="match status" value="1"/>
</dbReference>
<proteinExistence type="predicted"/>
<dbReference type="Gene3D" id="3.40.50.20">
    <property type="match status" value="1"/>
</dbReference>
<dbReference type="PROSITE" id="PS50975">
    <property type="entry name" value="ATP_GRASP"/>
    <property type="match status" value="1"/>
</dbReference>
<reference evidence="3 4" key="1">
    <citation type="submission" date="2017-02" db="EMBL/GenBank/DDBJ databases">
        <authorList>
            <person name="Peterson S.W."/>
        </authorList>
    </citation>
    <scope>NUCLEOTIDE SEQUENCE [LARGE SCALE GENOMIC DNA]</scope>
    <source>
        <strain evidence="3 4">ATCC 49788</strain>
    </source>
</reference>